<dbReference type="AlphaFoldDB" id="T1JKL8"/>
<dbReference type="Proteomes" id="UP000014500">
    <property type="component" value="Unassembled WGS sequence"/>
</dbReference>
<accession>T1JKL8</accession>
<reference evidence="2" key="2">
    <citation type="submission" date="2015-02" db="UniProtKB">
        <authorList>
            <consortium name="EnsemblMetazoa"/>
        </authorList>
    </citation>
    <scope>IDENTIFICATION</scope>
</reference>
<organism evidence="2 3">
    <name type="scientific">Strigamia maritima</name>
    <name type="common">European centipede</name>
    <name type="synonym">Geophilus maritimus</name>
    <dbReference type="NCBI Taxonomy" id="126957"/>
    <lineage>
        <taxon>Eukaryota</taxon>
        <taxon>Metazoa</taxon>
        <taxon>Ecdysozoa</taxon>
        <taxon>Arthropoda</taxon>
        <taxon>Myriapoda</taxon>
        <taxon>Chilopoda</taxon>
        <taxon>Pleurostigmophora</taxon>
        <taxon>Geophilomorpha</taxon>
        <taxon>Linotaeniidae</taxon>
        <taxon>Strigamia</taxon>
    </lineage>
</organism>
<feature type="region of interest" description="Disordered" evidence="1">
    <location>
        <begin position="19"/>
        <end position="134"/>
    </location>
</feature>
<evidence type="ECO:0000256" key="1">
    <source>
        <dbReference type="SAM" id="MobiDB-lite"/>
    </source>
</evidence>
<dbReference type="InterPro" id="IPR040325">
    <property type="entry name" value="RIMBP1/2/3"/>
</dbReference>
<dbReference type="eggNOG" id="KOG3632">
    <property type="taxonomic scope" value="Eukaryota"/>
</dbReference>
<proteinExistence type="predicted"/>
<dbReference type="EnsemblMetazoa" id="SMAR014398-RA">
    <property type="protein sequence ID" value="SMAR014398-PA"/>
    <property type="gene ID" value="SMAR014398"/>
</dbReference>
<dbReference type="GO" id="GO:0007274">
    <property type="term" value="P:neuromuscular synaptic transmission"/>
    <property type="evidence" value="ECO:0007669"/>
    <property type="project" value="TreeGrafter"/>
</dbReference>
<dbReference type="PANTHER" id="PTHR14234:SF19">
    <property type="entry name" value="RIM-BINDING PROTEIN, ISOFORM F"/>
    <property type="match status" value="1"/>
</dbReference>
<dbReference type="EMBL" id="AFFK01018252">
    <property type="status" value="NOT_ANNOTATED_CDS"/>
    <property type="molecule type" value="Genomic_DNA"/>
</dbReference>
<evidence type="ECO:0000313" key="2">
    <source>
        <dbReference type="EnsemblMetazoa" id="SMAR014398-PA"/>
    </source>
</evidence>
<dbReference type="PANTHER" id="PTHR14234">
    <property type="entry name" value="RIM BINDING PROTEIN-RELATED"/>
    <property type="match status" value="1"/>
</dbReference>
<keyword evidence="3" id="KW-1185">Reference proteome</keyword>
<dbReference type="STRING" id="126957.T1JKL8"/>
<feature type="compositionally biased region" description="Basic and acidic residues" evidence="1">
    <location>
        <begin position="20"/>
        <end position="124"/>
    </location>
</feature>
<sequence length="286" mass="33221">MPLQTQQRTLVANLTIIMTKDMKNGSRDRRDQRTSSRAIDSKDGHEKIPRREGSGRGRDERGRDGRMQRSGRDYGPPHEMRGGRGPPRGEPRSSRMPHDDRSSGHIDVRRREDVNRQPYRRYDSHGQVVIEPEENLSDKEIYPQQGTTMAHMSIPSIEITKDSASEGRNSIDNFSDEEYVMSRNGGRGGRRHPGYHEPRGRHPSDYGEPRSSRDHAAYEDREWGGRKQENYGQNEYSRRRGPHNETIRPRYFRALFDYDPQTMSPNPNAMDEELMFQEGQIIKVIF</sequence>
<evidence type="ECO:0008006" key="4">
    <source>
        <dbReference type="Google" id="ProtNLM"/>
    </source>
</evidence>
<name>T1JKL8_STRMM</name>
<evidence type="ECO:0000313" key="3">
    <source>
        <dbReference type="Proteomes" id="UP000014500"/>
    </source>
</evidence>
<dbReference type="InterPro" id="IPR036028">
    <property type="entry name" value="SH3-like_dom_sf"/>
</dbReference>
<feature type="compositionally biased region" description="Basic and acidic residues" evidence="1">
    <location>
        <begin position="194"/>
        <end position="229"/>
    </location>
</feature>
<dbReference type="Gene3D" id="2.30.30.40">
    <property type="entry name" value="SH3 Domains"/>
    <property type="match status" value="1"/>
</dbReference>
<protein>
    <recommendedName>
        <fullName evidence="4">SH3 domain-containing protein</fullName>
    </recommendedName>
</protein>
<dbReference type="GO" id="GO:0045202">
    <property type="term" value="C:synapse"/>
    <property type="evidence" value="ECO:0007669"/>
    <property type="project" value="GOC"/>
</dbReference>
<dbReference type="HOGENOM" id="CLU_974250_0_0_1"/>
<feature type="region of interest" description="Disordered" evidence="1">
    <location>
        <begin position="160"/>
        <end position="243"/>
    </location>
</feature>
<reference evidence="3" key="1">
    <citation type="submission" date="2011-05" db="EMBL/GenBank/DDBJ databases">
        <authorList>
            <person name="Richards S.R."/>
            <person name="Qu J."/>
            <person name="Jiang H."/>
            <person name="Jhangiani S.N."/>
            <person name="Agravi P."/>
            <person name="Goodspeed R."/>
            <person name="Gross S."/>
            <person name="Mandapat C."/>
            <person name="Jackson L."/>
            <person name="Mathew T."/>
            <person name="Pu L."/>
            <person name="Thornton R."/>
            <person name="Saada N."/>
            <person name="Wilczek-Boney K.B."/>
            <person name="Lee S."/>
            <person name="Kovar C."/>
            <person name="Wu Y."/>
            <person name="Scherer S.E."/>
            <person name="Worley K.C."/>
            <person name="Muzny D.M."/>
            <person name="Gibbs R."/>
        </authorList>
    </citation>
    <scope>NUCLEOTIDE SEQUENCE</scope>
    <source>
        <strain evidence="3">Brora</strain>
    </source>
</reference>
<dbReference type="SUPFAM" id="SSF50044">
    <property type="entry name" value="SH3-domain"/>
    <property type="match status" value="1"/>
</dbReference>